<dbReference type="Pfam" id="PF14559">
    <property type="entry name" value="TPR_19"/>
    <property type="match status" value="1"/>
</dbReference>
<accession>A0A6B1DV82</accession>
<dbReference type="InterPro" id="IPR011990">
    <property type="entry name" value="TPR-like_helical_dom_sf"/>
</dbReference>
<comment type="caution">
    <text evidence="2">The sequence shown here is derived from an EMBL/GenBank/DDBJ whole genome shotgun (WGS) entry which is preliminary data.</text>
</comment>
<keyword evidence="1" id="KW-0802">TPR repeat</keyword>
<evidence type="ECO:0000256" key="1">
    <source>
        <dbReference type="PROSITE-ProRule" id="PRU00339"/>
    </source>
</evidence>
<dbReference type="PROSITE" id="PS50005">
    <property type="entry name" value="TPR"/>
    <property type="match status" value="4"/>
</dbReference>
<protein>
    <submittedName>
        <fullName evidence="2">Tetratricopeptide repeat protein</fullName>
    </submittedName>
</protein>
<feature type="repeat" description="TPR" evidence="1">
    <location>
        <begin position="87"/>
        <end position="120"/>
    </location>
</feature>
<dbReference type="Pfam" id="PF13432">
    <property type="entry name" value="TPR_16"/>
    <property type="match status" value="2"/>
</dbReference>
<dbReference type="SMART" id="SM00028">
    <property type="entry name" value="TPR"/>
    <property type="match status" value="7"/>
</dbReference>
<dbReference type="AlphaFoldDB" id="A0A6B1DV82"/>
<proteinExistence type="predicted"/>
<name>A0A6B1DV82_9CHLR</name>
<feature type="repeat" description="TPR" evidence="1">
    <location>
        <begin position="224"/>
        <end position="257"/>
    </location>
</feature>
<dbReference type="SUPFAM" id="SSF48452">
    <property type="entry name" value="TPR-like"/>
    <property type="match status" value="2"/>
</dbReference>
<dbReference type="EMBL" id="VXPY01000053">
    <property type="protein sequence ID" value="MYD90264.1"/>
    <property type="molecule type" value="Genomic_DNA"/>
</dbReference>
<dbReference type="PANTHER" id="PTHR12558:SF13">
    <property type="entry name" value="CELL DIVISION CYCLE PROTEIN 27 HOMOLOG"/>
    <property type="match status" value="1"/>
</dbReference>
<dbReference type="PANTHER" id="PTHR12558">
    <property type="entry name" value="CELL DIVISION CYCLE 16,23,27"/>
    <property type="match status" value="1"/>
</dbReference>
<feature type="repeat" description="TPR" evidence="1">
    <location>
        <begin position="190"/>
        <end position="223"/>
    </location>
</feature>
<dbReference type="InterPro" id="IPR019734">
    <property type="entry name" value="TPR_rpt"/>
</dbReference>
<reference evidence="2" key="1">
    <citation type="submission" date="2019-09" db="EMBL/GenBank/DDBJ databases">
        <title>Characterisation of the sponge microbiome using genome-centric metagenomics.</title>
        <authorList>
            <person name="Engelberts J.P."/>
            <person name="Robbins S.J."/>
            <person name="De Goeij J.M."/>
            <person name="Aranda M."/>
            <person name="Bell S.C."/>
            <person name="Webster N.S."/>
        </authorList>
    </citation>
    <scope>NUCLEOTIDE SEQUENCE</scope>
    <source>
        <strain evidence="2">SB0662_bin_9</strain>
    </source>
</reference>
<organism evidence="2">
    <name type="scientific">Caldilineaceae bacterium SB0662_bin_9</name>
    <dbReference type="NCBI Taxonomy" id="2605258"/>
    <lineage>
        <taxon>Bacteria</taxon>
        <taxon>Bacillati</taxon>
        <taxon>Chloroflexota</taxon>
        <taxon>Caldilineae</taxon>
        <taxon>Caldilineales</taxon>
        <taxon>Caldilineaceae</taxon>
    </lineage>
</organism>
<evidence type="ECO:0000313" key="2">
    <source>
        <dbReference type="EMBL" id="MYD90264.1"/>
    </source>
</evidence>
<gene>
    <name evidence="2" type="ORF">F4Y08_07985</name>
</gene>
<feature type="repeat" description="TPR" evidence="1">
    <location>
        <begin position="399"/>
        <end position="432"/>
    </location>
</feature>
<dbReference type="PROSITE" id="PS51257">
    <property type="entry name" value="PROKAR_LIPOPROTEIN"/>
    <property type="match status" value="1"/>
</dbReference>
<sequence length="757" mass="84881">MSLSRLPHQFAVLVLLSLALLLAGCTTIVIPPREEVSESDAPAAETEAEVTVPAEIAAEPVMFAGQPSFLAGLLAERPAGDVDADRAEAKTREGIDLFQTSDFERAEAAFREALLADPDHVPALTGLSDLFSYQPQMWNQSLELAERARELAGDDPKVLAHLVWSQQMAHRFDDAKASGARAVEVAPDHFLAHAAYADILLSMYETEQALHYAERAVELNPNSPIGWIVLGAVLETMHDWAAAEEAVNKAVELDPDFLLWTIVQSRLDFDLRGDPELAAELAAEVLETMPGHAYVLGLKVDLAIERNDWETAMDACQQLAALHSPTTRYPDGYTCLASVALFQEDEEQAAEHQAQAEEIAWKDRLDVSLVRMRLLNDAEKCQESRALAQKWLDTRPYSISATRMMGVGFLCSDDYDQAIEHLQRAVDKMPWSVGDARLLAIAYARNDQESQANSALERVRSIAFEDPLYYQGLYEINFILGDLEAAIENAQRWSVFRPLNTDALESIAYAQIYNGNLDAALRSAQAAYDMGSTTSTTFGILGYVNMLYGDMETAEDFLLKAVERDGDMYLAQFSLTQLYQYSDRCEDSEPHVEWLIDQADEPDEIVQIKEQLQSCFDRRDAYEQALENRLTFDEYRTKATESFTNEDMAVKFFNIVERAGQRSLVVWYASEEEPNSDAWKRQEIGAGVVLSTHVARLEDPPDSIIVVSGVDDQRVVMVVIDMQYIGYWHQDQLSDEDFIRTWRREDASGMPADVFDE</sequence>
<dbReference type="Gene3D" id="1.25.40.10">
    <property type="entry name" value="Tetratricopeptide repeat domain"/>
    <property type="match status" value="2"/>
</dbReference>